<comment type="caution">
    <text evidence="1">The sequence shown here is derived from an EMBL/GenBank/DDBJ whole genome shotgun (WGS) entry which is preliminary data.</text>
</comment>
<evidence type="ECO:0000313" key="1">
    <source>
        <dbReference type="EMBL" id="CAF1097784.1"/>
    </source>
</evidence>
<organism evidence="1 2">
    <name type="scientific">Brachionus calyciflorus</name>
    <dbReference type="NCBI Taxonomy" id="104777"/>
    <lineage>
        <taxon>Eukaryota</taxon>
        <taxon>Metazoa</taxon>
        <taxon>Spiralia</taxon>
        <taxon>Gnathifera</taxon>
        <taxon>Rotifera</taxon>
        <taxon>Eurotatoria</taxon>
        <taxon>Monogononta</taxon>
        <taxon>Pseudotrocha</taxon>
        <taxon>Ploima</taxon>
        <taxon>Brachionidae</taxon>
        <taxon>Brachionus</taxon>
    </lineage>
</organism>
<proteinExistence type="predicted"/>
<keyword evidence="2" id="KW-1185">Reference proteome</keyword>
<gene>
    <name evidence="1" type="ORF">OXX778_LOCUS20994</name>
</gene>
<dbReference type="InterPro" id="IPR025048">
    <property type="entry name" value="DUF3987"/>
</dbReference>
<protein>
    <submittedName>
        <fullName evidence="1">Uncharacterized protein</fullName>
    </submittedName>
</protein>
<dbReference type="AlphaFoldDB" id="A0A814NS82"/>
<dbReference type="OrthoDB" id="10179451at2759"/>
<accession>A0A814NS82</accession>
<name>A0A814NS82_9BILA</name>
<evidence type="ECO:0000313" key="2">
    <source>
        <dbReference type="Proteomes" id="UP000663879"/>
    </source>
</evidence>
<feature type="non-terminal residue" evidence="1">
    <location>
        <position position="207"/>
    </location>
</feature>
<dbReference type="Pfam" id="PF13148">
    <property type="entry name" value="DUF3987"/>
    <property type="match status" value="1"/>
</dbReference>
<dbReference type="Proteomes" id="UP000663879">
    <property type="component" value="Unassembled WGS sequence"/>
</dbReference>
<reference evidence="1" key="1">
    <citation type="submission" date="2021-02" db="EMBL/GenBank/DDBJ databases">
        <authorList>
            <person name="Nowell W R."/>
        </authorList>
    </citation>
    <scope>NUCLEOTIDE SEQUENCE</scope>
    <source>
        <strain evidence="1">Ploen Becks lab</strain>
    </source>
</reference>
<sequence>QNKSLSFESVFTGLISVSGILCGKTVVNACGSFTQPLTFYSLLVGPVSSKKSVCVELFKNSYDSAVTTLSNYGDPDFENSKFKLQAKANSSVTIESLLKELSNRSNLIQCWDGFSTLVSSFGMYKCGNGSFDRSIFLTLYNGQKSFSHTVKSYEFEIKDPRLCIFASGHHWKAIDMIEDENSFKGDGFISRFLICCPKPVRLKLRQL</sequence>
<dbReference type="EMBL" id="CAJNOC010007379">
    <property type="protein sequence ID" value="CAF1097784.1"/>
    <property type="molecule type" value="Genomic_DNA"/>
</dbReference>